<organism evidence="4 5">
    <name type="scientific">Nocardia nova</name>
    <dbReference type="NCBI Taxonomy" id="37330"/>
    <lineage>
        <taxon>Bacteria</taxon>
        <taxon>Bacillati</taxon>
        <taxon>Actinomycetota</taxon>
        <taxon>Actinomycetes</taxon>
        <taxon>Mycobacteriales</taxon>
        <taxon>Nocardiaceae</taxon>
        <taxon>Nocardia</taxon>
    </lineage>
</organism>
<evidence type="ECO:0000256" key="1">
    <source>
        <dbReference type="ARBA" id="ARBA00022630"/>
    </source>
</evidence>
<gene>
    <name evidence="4" type="ORF">C5F51_11665</name>
</gene>
<keyword evidence="4" id="KW-0223">Dioxygenase</keyword>
<dbReference type="InterPro" id="IPR013785">
    <property type="entry name" value="Aldolase_TIM"/>
</dbReference>
<evidence type="ECO:0000313" key="4">
    <source>
        <dbReference type="EMBL" id="PPJ29353.1"/>
    </source>
</evidence>
<sequence length="322" mass="33205">MAIPTAFTEILSVRHPIVSAPMGGEAGGALAAAVSEGGGLGLVGGGRGDREWVERELRLVRENTTAPWGVGFLSWAIDRAVLDHALSFDPAAVVLSFGDPMPLAAAVRDAGAVLIVQVTDADEARRALDAGADVLVAQGSDAGGHCAAQGIGTLSFVPTIVDLAGAVPVLAAGGIADGRAIAAALALGAAGAMVGTRFQATHEALVPAELGKALVDAAGADTEVNWTLDIARGAPWPEKYPARTLRNTFLDHWRGRDDELRTDEAALRDYREAAARNDVTAVPVWAGQAVDRITSIASATELVGMLAAETEAALRRITVRED</sequence>
<evidence type="ECO:0000256" key="2">
    <source>
        <dbReference type="ARBA" id="ARBA00022643"/>
    </source>
</evidence>
<dbReference type="RefSeq" id="WP_104363197.1">
    <property type="nucleotide sequence ID" value="NZ_PSZD01000006.1"/>
</dbReference>
<accession>A0A2S6A8S8</accession>
<protein>
    <submittedName>
        <fullName evidence="4">2-nitropropane dioxygenase</fullName>
    </submittedName>
</protein>
<keyword evidence="5" id="KW-1185">Reference proteome</keyword>
<keyword evidence="3" id="KW-0560">Oxidoreductase</keyword>
<dbReference type="AlphaFoldDB" id="A0A2S6A8S8"/>
<dbReference type="InterPro" id="IPR004136">
    <property type="entry name" value="NMO"/>
</dbReference>
<dbReference type="GO" id="GO:0018580">
    <property type="term" value="F:nitronate monooxygenase activity"/>
    <property type="evidence" value="ECO:0007669"/>
    <property type="project" value="InterPro"/>
</dbReference>
<keyword evidence="2" id="KW-0288">FMN</keyword>
<dbReference type="PANTHER" id="PTHR32332">
    <property type="entry name" value="2-NITROPROPANE DIOXYGENASE"/>
    <property type="match status" value="1"/>
</dbReference>
<dbReference type="Gene3D" id="3.20.20.70">
    <property type="entry name" value="Aldolase class I"/>
    <property type="match status" value="1"/>
</dbReference>
<dbReference type="Proteomes" id="UP000238356">
    <property type="component" value="Unassembled WGS sequence"/>
</dbReference>
<proteinExistence type="predicted"/>
<dbReference type="Pfam" id="PF03060">
    <property type="entry name" value="NMO"/>
    <property type="match status" value="2"/>
</dbReference>
<dbReference type="GO" id="GO:0051213">
    <property type="term" value="F:dioxygenase activity"/>
    <property type="evidence" value="ECO:0007669"/>
    <property type="project" value="UniProtKB-KW"/>
</dbReference>
<keyword evidence="1" id="KW-0285">Flavoprotein</keyword>
<dbReference type="SUPFAM" id="SSF51412">
    <property type="entry name" value="Inosine monophosphate dehydrogenase (IMPDH)"/>
    <property type="match status" value="1"/>
</dbReference>
<evidence type="ECO:0000256" key="3">
    <source>
        <dbReference type="ARBA" id="ARBA00023002"/>
    </source>
</evidence>
<name>A0A2S6A8S8_9NOCA</name>
<dbReference type="CDD" id="cd04730">
    <property type="entry name" value="NPD_like"/>
    <property type="match status" value="1"/>
</dbReference>
<evidence type="ECO:0000313" key="5">
    <source>
        <dbReference type="Proteomes" id="UP000238356"/>
    </source>
</evidence>
<dbReference type="EMBL" id="PSZD01000006">
    <property type="protein sequence ID" value="PPJ29353.1"/>
    <property type="molecule type" value="Genomic_DNA"/>
</dbReference>
<dbReference type="PANTHER" id="PTHR32332:SF31">
    <property type="entry name" value="2-NITROPROPANE DIOXYGENASE FAMILY, PUTATIVE (AFU_ORTHOLOGUE AFUA_2G09850)-RELATED"/>
    <property type="match status" value="1"/>
</dbReference>
<comment type="caution">
    <text evidence="4">The sequence shown here is derived from an EMBL/GenBank/DDBJ whole genome shotgun (WGS) entry which is preliminary data.</text>
</comment>
<reference evidence="4 5" key="1">
    <citation type="submission" date="2018-02" db="EMBL/GenBank/DDBJ databases">
        <title>8 Nocardia nova and 1 Nocardia cyriacigeorgica strain used for evolution to TMP-SMX.</title>
        <authorList>
            <person name="Mehta H."/>
            <person name="Weng J."/>
            <person name="Shamoo Y."/>
        </authorList>
    </citation>
    <scope>NUCLEOTIDE SEQUENCE [LARGE SCALE GENOMIC DNA]</scope>
    <source>
        <strain evidence="4 5">BAA2227</strain>
    </source>
</reference>